<proteinExistence type="predicted"/>
<dbReference type="EMBL" id="QTSX02003605">
    <property type="protein sequence ID" value="KAJ9069856.1"/>
    <property type="molecule type" value="Genomic_DNA"/>
</dbReference>
<name>A0ACC2T5J2_9FUNG</name>
<evidence type="ECO:0000313" key="1">
    <source>
        <dbReference type="EMBL" id="KAJ9069856.1"/>
    </source>
</evidence>
<gene>
    <name evidence="1" type="ORF">DSO57_1014339</name>
</gene>
<keyword evidence="2" id="KW-1185">Reference proteome</keyword>
<evidence type="ECO:0000313" key="2">
    <source>
        <dbReference type="Proteomes" id="UP001165960"/>
    </source>
</evidence>
<protein>
    <submittedName>
        <fullName evidence="1">Uncharacterized protein</fullName>
    </submittedName>
</protein>
<comment type="caution">
    <text evidence="1">The sequence shown here is derived from an EMBL/GenBank/DDBJ whole genome shotgun (WGS) entry which is preliminary data.</text>
</comment>
<sequence>MEDLDFDLIKPGVILGETSHYSEYKCKYNNNYICSFKKFKTKHLPVELAKKIASCINSELKRLKTNINLVQFIGTCFDEFNQLHLVTEFVVGMTLSCFIEKEYDSISWPQKANIIFQLSQGLEFLHVNNFVHRNLHSSAILLDYDDVYCPKISDVSLHEIYDTIDEYNKVTRSREDFFWKAPEITGLSFSSGSKKADIYAFGLIMWEMALGKDVRPQVDKIAQGDLENSIKNVAEEYKAALRSALSISPEKSPKRARINFITSYICG</sequence>
<reference evidence="1" key="1">
    <citation type="submission" date="2022-04" db="EMBL/GenBank/DDBJ databases">
        <title>Genome of the entomopathogenic fungus Entomophthora muscae.</title>
        <authorList>
            <person name="Elya C."/>
            <person name="Lovett B.R."/>
            <person name="Lee E."/>
            <person name="Macias A.M."/>
            <person name="Hajek A.E."/>
            <person name="De Bivort B.L."/>
            <person name="Kasson M.T."/>
            <person name="De Fine Licht H.H."/>
            <person name="Stajich J.E."/>
        </authorList>
    </citation>
    <scope>NUCLEOTIDE SEQUENCE</scope>
    <source>
        <strain evidence="1">Berkeley</strain>
    </source>
</reference>
<dbReference type="Proteomes" id="UP001165960">
    <property type="component" value="Unassembled WGS sequence"/>
</dbReference>
<accession>A0ACC2T5J2</accession>
<organism evidence="1 2">
    <name type="scientific">Entomophthora muscae</name>
    <dbReference type="NCBI Taxonomy" id="34485"/>
    <lineage>
        <taxon>Eukaryota</taxon>
        <taxon>Fungi</taxon>
        <taxon>Fungi incertae sedis</taxon>
        <taxon>Zoopagomycota</taxon>
        <taxon>Entomophthoromycotina</taxon>
        <taxon>Entomophthoromycetes</taxon>
        <taxon>Entomophthorales</taxon>
        <taxon>Entomophthoraceae</taxon>
        <taxon>Entomophthora</taxon>
    </lineage>
</organism>